<organism evidence="1 2">
    <name type="scientific">Ruminococcus flavefaciens</name>
    <dbReference type="NCBI Taxonomy" id="1265"/>
    <lineage>
        <taxon>Bacteria</taxon>
        <taxon>Bacillati</taxon>
        <taxon>Bacillota</taxon>
        <taxon>Clostridia</taxon>
        <taxon>Eubacteriales</taxon>
        <taxon>Oscillospiraceae</taxon>
        <taxon>Ruminococcus</taxon>
    </lineage>
</organism>
<dbReference type="InterPro" id="IPR015422">
    <property type="entry name" value="PyrdxlP-dep_Trfase_small"/>
</dbReference>
<evidence type="ECO:0000313" key="1">
    <source>
        <dbReference type="EMBL" id="SEH65380.1"/>
    </source>
</evidence>
<evidence type="ECO:0000313" key="2">
    <source>
        <dbReference type="Proteomes" id="UP000183190"/>
    </source>
</evidence>
<sequence>MKEIGGYIEFETFRSAMRYDDGIKLNCGRNAFAYLIESRNIKKICFPKMMCDSNDKVLSDYDLDVRYYSIGKDLKMEDITLNDDEWLYVVNYYGQLSDEYIRLLKQKYDRLIIDNAQAYFQRPAAGVDTIYTCRKFFGVSDGAILYTDSELDRELPYDESYKRINFLVGRFERTASEFYSEYAANNDVFFDEPLKRMSKLTENILHGIDYDFIEKRRTENFGYYHEALASVNRLDLNIPSGAFMYPLYIEDSVRIREKLRDMKIYTPTLWPNVLDMCNKQDTEYDLAENIIPLPCDQRYSYDEINYVIEAIKNV</sequence>
<dbReference type="SUPFAM" id="SSF53383">
    <property type="entry name" value="PLP-dependent transferases"/>
    <property type="match status" value="1"/>
</dbReference>
<dbReference type="RefSeq" id="WP_074716884.1">
    <property type="nucleotide sequence ID" value="NZ_FNWV01000006.1"/>
</dbReference>
<reference evidence="1 2" key="1">
    <citation type="submission" date="2016-10" db="EMBL/GenBank/DDBJ databases">
        <authorList>
            <person name="de Groot N.N."/>
        </authorList>
    </citation>
    <scope>NUCLEOTIDE SEQUENCE [LARGE SCALE GENOMIC DNA]</scope>
    <source>
        <strain evidence="1 2">YAD2003</strain>
    </source>
</reference>
<accession>A0A1H6JWI8</accession>
<dbReference type="OrthoDB" id="8955051at2"/>
<dbReference type="InterPro" id="IPR015424">
    <property type="entry name" value="PyrdxlP-dep_Trfase"/>
</dbReference>
<name>A0A1H6JWI8_RUMFL</name>
<dbReference type="EMBL" id="FNWV01000006">
    <property type="protein sequence ID" value="SEH65380.1"/>
    <property type="molecule type" value="Genomic_DNA"/>
</dbReference>
<gene>
    <name evidence="1" type="ORF">SAMN02910265_01960</name>
</gene>
<dbReference type="AlphaFoldDB" id="A0A1H6JWI8"/>
<dbReference type="Proteomes" id="UP000183190">
    <property type="component" value="Unassembled WGS sequence"/>
</dbReference>
<proteinExistence type="predicted"/>
<protein>
    <submittedName>
        <fullName evidence="1">dTDP-4-amino-4,6-dideoxygalactose transaminase</fullName>
    </submittedName>
</protein>
<dbReference type="Gene3D" id="3.90.1150.10">
    <property type="entry name" value="Aspartate Aminotransferase, domain 1"/>
    <property type="match status" value="1"/>
</dbReference>